<name>A0A4R2T1T9_9PAST</name>
<dbReference type="NCBIfam" id="TIGR01322">
    <property type="entry name" value="scrB_fam"/>
    <property type="match status" value="1"/>
</dbReference>
<dbReference type="PANTHER" id="PTHR43101">
    <property type="entry name" value="BETA-FRUCTOSIDASE"/>
    <property type="match status" value="1"/>
</dbReference>
<dbReference type="CDD" id="cd18623">
    <property type="entry name" value="GH32_ScrB-like"/>
    <property type="match status" value="1"/>
</dbReference>
<keyword evidence="2 4" id="KW-0378">Hydrolase</keyword>
<dbReference type="InterPro" id="IPR013189">
    <property type="entry name" value="Glyco_hydro_32_C"/>
</dbReference>
<gene>
    <name evidence="8" type="ORF">EDC44_11156</name>
</gene>
<dbReference type="InterPro" id="IPR051214">
    <property type="entry name" value="GH32_Enzymes"/>
</dbReference>
<dbReference type="OrthoDB" id="9801455at2"/>
<dbReference type="GO" id="GO:0005985">
    <property type="term" value="P:sucrose metabolic process"/>
    <property type="evidence" value="ECO:0007669"/>
    <property type="project" value="UniProtKB-UniPathway"/>
</dbReference>
<dbReference type="InterPro" id="IPR001362">
    <property type="entry name" value="Glyco_hydro_32"/>
</dbReference>
<dbReference type="RefSeq" id="WP_131976685.1">
    <property type="nucleotide sequence ID" value="NZ_SLYB01000011.1"/>
</dbReference>
<dbReference type="InterPro" id="IPR013148">
    <property type="entry name" value="Glyco_hydro_32_N"/>
</dbReference>
<organism evidence="8 9">
    <name type="scientific">Cricetibacter osteomyelitidis</name>
    <dbReference type="NCBI Taxonomy" id="1521931"/>
    <lineage>
        <taxon>Bacteria</taxon>
        <taxon>Pseudomonadati</taxon>
        <taxon>Pseudomonadota</taxon>
        <taxon>Gammaproteobacteria</taxon>
        <taxon>Pasteurellales</taxon>
        <taxon>Pasteurellaceae</taxon>
        <taxon>Cricetibacter</taxon>
    </lineage>
</organism>
<dbReference type="InterPro" id="IPR018053">
    <property type="entry name" value="Glyco_hydro_32_AS"/>
</dbReference>
<evidence type="ECO:0000256" key="5">
    <source>
        <dbReference type="RuleBase" id="RU365015"/>
    </source>
</evidence>
<dbReference type="SUPFAM" id="SSF49899">
    <property type="entry name" value="Concanavalin A-like lectins/glucanases"/>
    <property type="match status" value="1"/>
</dbReference>
<comment type="caution">
    <text evidence="8">The sequence shown here is derived from an EMBL/GenBank/DDBJ whole genome shotgun (WGS) entry which is preliminary data.</text>
</comment>
<evidence type="ECO:0000313" key="9">
    <source>
        <dbReference type="Proteomes" id="UP000295763"/>
    </source>
</evidence>
<evidence type="ECO:0000259" key="6">
    <source>
        <dbReference type="Pfam" id="PF00251"/>
    </source>
</evidence>
<dbReference type="Proteomes" id="UP000295763">
    <property type="component" value="Unassembled WGS sequence"/>
</dbReference>
<evidence type="ECO:0000256" key="4">
    <source>
        <dbReference type="RuleBase" id="RU362110"/>
    </source>
</evidence>
<dbReference type="InterPro" id="IPR023296">
    <property type="entry name" value="Glyco_hydro_beta-prop_sf"/>
</dbReference>
<keyword evidence="3 4" id="KW-0326">Glycosidase</keyword>
<comment type="catalytic activity">
    <reaction evidence="4">
        <text>Hydrolysis of terminal non-reducing beta-D-fructofuranoside residues in beta-D-fructofuranosides.</text>
        <dbReference type="EC" id="3.2.1.26"/>
    </reaction>
</comment>
<dbReference type="GO" id="GO:0005737">
    <property type="term" value="C:cytoplasm"/>
    <property type="evidence" value="ECO:0007669"/>
    <property type="project" value="UniProtKB-SubCell"/>
</dbReference>
<dbReference type="PANTHER" id="PTHR43101:SF1">
    <property type="entry name" value="BETA-FRUCTOSIDASE"/>
    <property type="match status" value="1"/>
</dbReference>
<comment type="function">
    <text evidence="5">Enables the bacterium to metabolize sucrose as a sole carbon source.</text>
</comment>
<keyword evidence="9" id="KW-1185">Reference proteome</keyword>
<dbReference type="PROSITE" id="PS00609">
    <property type="entry name" value="GLYCOSYL_HYDROL_F32"/>
    <property type="match status" value="1"/>
</dbReference>
<dbReference type="InterPro" id="IPR006232">
    <property type="entry name" value="Suc6P_hydrolase"/>
</dbReference>
<evidence type="ECO:0000256" key="3">
    <source>
        <dbReference type="ARBA" id="ARBA00023295"/>
    </source>
</evidence>
<dbReference type="UniPathway" id="UPA00238"/>
<comment type="subcellular location">
    <subcellularLocation>
        <location evidence="5">Cytoplasm</location>
    </subcellularLocation>
</comment>
<evidence type="ECO:0000313" key="8">
    <source>
        <dbReference type="EMBL" id="TCP95106.1"/>
    </source>
</evidence>
<dbReference type="InterPro" id="IPR013320">
    <property type="entry name" value="ConA-like_dom_sf"/>
</dbReference>
<keyword evidence="5" id="KW-0963">Cytoplasm</keyword>
<proteinExistence type="inferred from homology"/>
<evidence type="ECO:0000256" key="1">
    <source>
        <dbReference type="ARBA" id="ARBA00009902"/>
    </source>
</evidence>
<sequence length="485" mass="55914">MIIFNNGKYKSILAAEPGELAGVKSTVESDKDFRPVYHLAPPTGLLNDPNGLIFDGEKYHLFYQWFPFDALHGMKHWKHFITRDFQQFQTADNLIPCELFESHGCYSGGALPVNEEHFAVFYTGNTRRLSDNQRVPFQNLAIFRKDGTLVSKRPLIEQAPKGYTEHVRDPKPFYTFEGKIRFVCGAQRENLTGTAILFEMDNLDDTPRLLGELTLPNFPNDHVFMWECPDLFKLGDKDVFVWSPQGKSREAHQFQNNYHATYAVGELDGLTLNSTQIAELDQGFDFYAPQTFAGLSNQQQTIMFGWIGLPDLSYPTDQYKWHSMLTMPRAIRLQGDRLYQQPITEIYQNLTALESITVEHQAEIKDLDRAYVTFNAENHPFKLELFRNAKDQTLTLSYENGMLCLDRTLSEQTELMEKFGTQRYCEIDNLQQVEIFLDGSVAEIFLNNGEKAMTSRFFIADRENILKTDRTLKLEVGYPKAIDYL</sequence>
<comment type="pathway">
    <text evidence="5">Glycan biosynthesis; sucrose metabolism.</text>
</comment>
<dbReference type="Gene3D" id="2.115.10.20">
    <property type="entry name" value="Glycosyl hydrolase domain, family 43"/>
    <property type="match status" value="1"/>
</dbReference>
<dbReference type="GO" id="GO:0004564">
    <property type="term" value="F:beta-fructofuranosidase activity"/>
    <property type="evidence" value="ECO:0007669"/>
    <property type="project" value="UniProtKB-EC"/>
</dbReference>
<dbReference type="EC" id="3.2.1.26" evidence="4"/>
<evidence type="ECO:0000256" key="2">
    <source>
        <dbReference type="ARBA" id="ARBA00022801"/>
    </source>
</evidence>
<dbReference type="SUPFAM" id="SSF75005">
    <property type="entry name" value="Arabinanase/levansucrase/invertase"/>
    <property type="match status" value="1"/>
</dbReference>
<dbReference type="Pfam" id="PF08244">
    <property type="entry name" value="Glyco_hydro_32C"/>
    <property type="match status" value="1"/>
</dbReference>
<dbReference type="AlphaFoldDB" id="A0A4R2T1T9"/>
<protein>
    <recommendedName>
        <fullName evidence="4">Sucrose-6-phosphate hydrolase</fullName>
        <ecNumber evidence="4">3.2.1.26</ecNumber>
    </recommendedName>
    <alternativeName>
        <fullName evidence="5">Invertase</fullName>
    </alternativeName>
</protein>
<dbReference type="Gene3D" id="2.60.120.560">
    <property type="entry name" value="Exo-inulinase, domain 1"/>
    <property type="match status" value="1"/>
</dbReference>
<reference evidence="8 9" key="1">
    <citation type="submission" date="2019-03" db="EMBL/GenBank/DDBJ databases">
        <title>Genomic Encyclopedia of Type Strains, Phase IV (KMG-IV): sequencing the most valuable type-strain genomes for metagenomic binning, comparative biology and taxonomic classification.</title>
        <authorList>
            <person name="Goeker M."/>
        </authorList>
    </citation>
    <scope>NUCLEOTIDE SEQUENCE [LARGE SCALE GENOMIC DNA]</scope>
    <source>
        <strain evidence="8 9">DSM 28404</strain>
    </source>
</reference>
<feature type="domain" description="Glycosyl hydrolase family 32 N-terminal" evidence="6">
    <location>
        <begin position="38"/>
        <end position="342"/>
    </location>
</feature>
<evidence type="ECO:0000259" key="7">
    <source>
        <dbReference type="Pfam" id="PF08244"/>
    </source>
</evidence>
<comment type="similarity">
    <text evidence="1 4">Belongs to the glycosyl hydrolase 32 family.</text>
</comment>
<accession>A0A4R2T1T9</accession>
<dbReference type="EMBL" id="SLYB01000011">
    <property type="protein sequence ID" value="TCP95106.1"/>
    <property type="molecule type" value="Genomic_DNA"/>
</dbReference>
<feature type="domain" description="Glycosyl hydrolase family 32 C-terminal" evidence="7">
    <location>
        <begin position="365"/>
        <end position="458"/>
    </location>
</feature>
<dbReference type="Pfam" id="PF00251">
    <property type="entry name" value="Glyco_hydro_32N"/>
    <property type="match status" value="1"/>
</dbReference>
<dbReference type="SMART" id="SM00640">
    <property type="entry name" value="Glyco_32"/>
    <property type="match status" value="1"/>
</dbReference>
<keyword evidence="5" id="KW-0119">Carbohydrate metabolism</keyword>